<dbReference type="GO" id="GO:0004360">
    <property type="term" value="F:glutamine-fructose-6-phosphate transaminase (isomerizing) activity"/>
    <property type="evidence" value="ECO:0007669"/>
    <property type="project" value="UniProtKB-EC"/>
</dbReference>
<dbReference type="InterPro" id="IPR029055">
    <property type="entry name" value="Ntn_hydrolases_N"/>
</dbReference>
<feature type="domain" description="SIS" evidence="8">
    <location>
        <begin position="207"/>
        <end position="309"/>
    </location>
</feature>
<evidence type="ECO:0000256" key="2">
    <source>
        <dbReference type="ARBA" id="ARBA00012916"/>
    </source>
</evidence>
<evidence type="ECO:0000259" key="8">
    <source>
        <dbReference type="PROSITE" id="PS51464"/>
    </source>
</evidence>
<dbReference type="Pfam" id="PF01380">
    <property type="entry name" value="SIS"/>
    <property type="match status" value="1"/>
</dbReference>
<keyword evidence="6" id="KW-0315">Glutamine amidotransferase</keyword>
<evidence type="ECO:0000313" key="9">
    <source>
        <dbReference type="EMBL" id="GAG83879.1"/>
    </source>
</evidence>
<evidence type="ECO:0000259" key="7">
    <source>
        <dbReference type="PROSITE" id="PS51278"/>
    </source>
</evidence>
<dbReference type="PROSITE" id="PS51464">
    <property type="entry name" value="SIS"/>
    <property type="match status" value="1"/>
</dbReference>
<evidence type="ECO:0000256" key="6">
    <source>
        <dbReference type="ARBA" id="ARBA00022962"/>
    </source>
</evidence>
<comment type="catalytic activity">
    <reaction evidence="1">
        <text>D-fructose 6-phosphate + L-glutamine = D-glucosamine 6-phosphate + L-glutamate</text>
        <dbReference type="Rhea" id="RHEA:13237"/>
        <dbReference type="ChEBI" id="CHEBI:29985"/>
        <dbReference type="ChEBI" id="CHEBI:58359"/>
        <dbReference type="ChEBI" id="CHEBI:58725"/>
        <dbReference type="ChEBI" id="CHEBI:61527"/>
        <dbReference type="EC" id="2.6.1.16"/>
    </reaction>
</comment>
<dbReference type="InterPro" id="IPR001347">
    <property type="entry name" value="SIS_dom"/>
</dbReference>
<dbReference type="AlphaFoldDB" id="X1AMN9"/>
<dbReference type="InterPro" id="IPR017932">
    <property type="entry name" value="GATase_2_dom"/>
</dbReference>
<evidence type="ECO:0000256" key="1">
    <source>
        <dbReference type="ARBA" id="ARBA00001031"/>
    </source>
</evidence>
<name>X1AMN9_9ZZZZ</name>
<dbReference type="EMBL" id="BART01015394">
    <property type="protein sequence ID" value="GAG83879.1"/>
    <property type="molecule type" value="Genomic_DNA"/>
</dbReference>
<dbReference type="Pfam" id="PF13537">
    <property type="entry name" value="GATase_7"/>
    <property type="match status" value="1"/>
</dbReference>
<comment type="caution">
    <text evidence="9">The sequence shown here is derived from an EMBL/GenBank/DDBJ whole genome shotgun (WGS) entry which is preliminary data.</text>
</comment>
<dbReference type="Gene3D" id="3.40.50.10490">
    <property type="entry name" value="Glucose-6-phosphate isomerase like protein, domain 1"/>
    <property type="match status" value="1"/>
</dbReference>
<organism evidence="9">
    <name type="scientific">marine sediment metagenome</name>
    <dbReference type="NCBI Taxonomy" id="412755"/>
    <lineage>
        <taxon>unclassified sequences</taxon>
        <taxon>metagenomes</taxon>
        <taxon>ecological metagenomes</taxon>
    </lineage>
</organism>
<reference evidence="9" key="1">
    <citation type="journal article" date="2014" name="Front. Microbiol.">
        <title>High frequency of phylogenetically diverse reductive dehalogenase-homologous genes in deep subseafloor sedimentary metagenomes.</title>
        <authorList>
            <person name="Kawai M."/>
            <person name="Futagami T."/>
            <person name="Toyoda A."/>
            <person name="Takaki Y."/>
            <person name="Nishi S."/>
            <person name="Hori S."/>
            <person name="Arai W."/>
            <person name="Tsubouchi T."/>
            <person name="Morono Y."/>
            <person name="Uchiyama I."/>
            <person name="Ito T."/>
            <person name="Fujiyama A."/>
            <person name="Inagaki F."/>
            <person name="Takami H."/>
        </authorList>
    </citation>
    <scope>NUCLEOTIDE SEQUENCE</scope>
    <source>
        <strain evidence="9">Expedition CK06-06</strain>
    </source>
</reference>
<dbReference type="SUPFAM" id="SSF56235">
    <property type="entry name" value="N-terminal nucleophile aminohydrolases (Ntn hydrolases)"/>
    <property type="match status" value="1"/>
</dbReference>
<dbReference type="PANTHER" id="PTHR10937">
    <property type="entry name" value="GLUCOSAMINE--FRUCTOSE-6-PHOSPHATE AMINOTRANSFERASE, ISOMERIZING"/>
    <property type="match status" value="1"/>
</dbReference>
<feature type="domain" description="Glutamine amidotransferase type-2" evidence="7">
    <location>
        <begin position="1"/>
        <end position="146"/>
    </location>
</feature>
<accession>X1AMN9</accession>
<dbReference type="GO" id="GO:0097367">
    <property type="term" value="F:carbohydrate derivative binding"/>
    <property type="evidence" value="ECO:0007669"/>
    <property type="project" value="InterPro"/>
</dbReference>
<feature type="non-terminal residue" evidence="9">
    <location>
        <position position="1"/>
    </location>
</feature>
<dbReference type="EC" id="2.6.1.16" evidence="2"/>
<dbReference type="InterPro" id="IPR046348">
    <property type="entry name" value="SIS_dom_sf"/>
</dbReference>
<keyword evidence="3" id="KW-0032">Aminotransferase</keyword>
<evidence type="ECO:0000256" key="5">
    <source>
        <dbReference type="ARBA" id="ARBA00022737"/>
    </source>
</evidence>
<dbReference type="PANTHER" id="PTHR10937:SF0">
    <property type="entry name" value="GLUTAMINE--FRUCTOSE-6-PHOSPHATE TRANSAMINASE (ISOMERIZING)"/>
    <property type="match status" value="1"/>
</dbReference>
<evidence type="ECO:0000256" key="4">
    <source>
        <dbReference type="ARBA" id="ARBA00022679"/>
    </source>
</evidence>
<dbReference type="InterPro" id="IPR035466">
    <property type="entry name" value="GlmS/AgaS_SIS"/>
</dbReference>
<evidence type="ECO:0000256" key="3">
    <source>
        <dbReference type="ARBA" id="ARBA00022576"/>
    </source>
</evidence>
<keyword evidence="4" id="KW-0808">Transferase</keyword>
<feature type="non-terminal residue" evidence="9">
    <location>
        <position position="309"/>
    </location>
</feature>
<dbReference type="GO" id="GO:0006002">
    <property type="term" value="P:fructose 6-phosphate metabolic process"/>
    <property type="evidence" value="ECO:0007669"/>
    <property type="project" value="TreeGrafter"/>
</dbReference>
<protein>
    <recommendedName>
        <fullName evidence="2">glutamine--fructose-6-phosphate transaminase (isomerizing)</fullName>
        <ecNumber evidence="2">2.6.1.16</ecNumber>
    </recommendedName>
</protein>
<dbReference type="GO" id="GO:0006487">
    <property type="term" value="P:protein N-linked glycosylation"/>
    <property type="evidence" value="ECO:0007669"/>
    <property type="project" value="TreeGrafter"/>
</dbReference>
<sequence length="309" mass="34325">ATHGAPTKNNSHPHLDCSKKIAVVHNGIIENFLELRKNLTEKGHLFESDTDTEVIPHLIEIKMKEGLNFKDSVVETLKLLTGAYGVAICHADYPDSIIVARKESPLVIGINEGKSTYCASDIPAFLPLTRKCYIMDDDELAILKAGEVEFFDLISNERIEKELKTIEWSIDAAEKGGYEHFMLKEIYEEPTAVRNTLKISKEILSIFANILLSAENIYITAAGTSYHAALAGKFIISRFLGKHIQDIECSELETQLKGSLQDNSVIIAISQSGETIDTIEAIRWAKKEKSVKILTITNVVGSSITRYSD</sequence>
<dbReference type="Gene3D" id="3.60.20.10">
    <property type="entry name" value="Glutamine Phosphoribosylpyrophosphate, subunit 1, domain 1"/>
    <property type="match status" value="1"/>
</dbReference>
<keyword evidence="5" id="KW-0677">Repeat</keyword>
<dbReference type="CDD" id="cd05008">
    <property type="entry name" value="SIS_GlmS_GlmD_1"/>
    <property type="match status" value="1"/>
</dbReference>
<dbReference type="PROSITE" id="PS51278">
    <property type="entry name" value="GATASE_TYPE_2"/>
    <property type="match status" value="1"/>
</dbReference>
<dbReference type="SUPFAM" id="SSF53697">
    <property type="entry name" value="SIS domain"/>
    <property type="match status" value="1"/>
</dbReference>
<gene>
    <name evidence="9" type="ORF">S01H4_29899</name>
</gene>
<dbReference type="GO" id="GO:0006047">
    <property type="term" value="P:UDP-N-acetylglucosamine metabolic process"/>
    <property type="evidence" value="ECO:0007669"/>
    <property type="project" value="TreeGrafter"/>
</dbReference>
<proteinExistence type="predicted"/>